<dbReference type="EMBL" id="MU070195">
    <property type="protein sequence ID" value="KAF5829168.1"/>
    <property type="molecule type" value="Genomic_DNA"/>
</dbReference>
<dbReference type="Proteomes" id="UP000815325">
    <property type="component" value="Unassembled WGS sequence"/>
</dbReference>
<evidence type="ECO:0000313" key="3">
    <source>
        <dbReference type="EMBL" id="KAF5829168.1"/>
    </source>
</evidence>
<feature type="region of interest" description="Disordered" evidence="1">
    <location>
        <begin position="75"/>
        <end position="95"/>
    </location>
</feature>
<evidence type="ECO:0000256" key="1">
    <source>
        <dbReference type="SAM" id="MobiDB-lite"/>
    </source>
</evidence>
<keyword evidence="4" id="KW-1185">Reference proteome</keyword>
<evidence type="ECO:0000256" key="2">
    <source>
        <dbReference type="SAM" id="SignalP"/>
    </source>
</evidence>
<feature type="compositionally biased region" description="Low complexity" evidence="1">
    <location>
        <begin position="83"/>
        <end position="92"/>
    </location>
</feature>
<evidence type="ECO:0000313" key="4">
    <source>
        <dbReference type="Proteomes" id="UP000815325"/>
    </source>
</evidence>
<feature type="signal peptide" evidence="2">
    <location>
        <begin position="1"/>
        <end position="22"/>
    </location>
</feature>
<organism evidence="3 4">
    <name type="scientific">Dunaliella salina</name>
    <name type="common">Green alga</name>
    <name type="synonym">Protococcus salinus</name>
    <dbReference type="NCBI Taxonomy" id="3046"/>
    <lineage>
        <taxon>Eukaryota</taxon>
        <taxon>Viridiplantae</taxon>
        <taxon>Chlorophyta</taxon>
        <taxon>core chlorophytes</taxon>
        <taxon>Chlorophyceae</taxon>
        <taxon>CS clade</taxon>
        <taxon>Chlamydomonadales</taxon>
        <taxon>Dunaliellaceae</taxon>
        <taxon>Dunaliella</taxon>
    </lineage>
</organism>
<protein>
    <submittedName>
        <fullName evidence="3">Uncharacterized protein</fullName>
    </submittedName>
</protein>
<keyword evidence="2" id="KW-0732">Signal</keyword>
<comment type="caution">
    <text evidence="3">The sequence shown here is derived from an EMBL/GenBank/DDBJ whole genome shotgun (WGS) entry which is preliminary data.</text>
</comment>
<proteinExistence type="predicted"/>
<gene>
    <name evidence="3" type="ORF">DUNSADRAFT_16482</name>
</gene>
<name>A0ABQ7G3I4_DUNSA</name>
<feature type="chain" id="PRO_5046024840" evidence="2">
    <location>
        <begin position="23"/>
        <end position="424"/>
    </location>
</feature>
<reference evidence="3" key="1">
    <citation type="submission" date="2017-08" db="EMBL/GenBank/DDBJ databases">
        <authorList>
            <person name="Polle J.E."/>
            <person name="Barry K."/>
            <person name="Cushman J."/>
            <person name="Schmutz J."/>
            <person name="Tran D."/>
            <person name="Hathwaick L.T."/>
            <person name="Yim W.C."/>
            <person name="Jenkins J."/>
            <person name="Mckie-Krisberg Z.M."/>
            <person name="Prochnik S."/>
            <person name="Lindquist E."/>
            <person name="Dockter R.B."/>
            <person name="Adam C."/>
            <person name="Molina H."/>
            <person name="Bunkerborg J."/>
            <person name="Jin E."/>
            <person name="Buchheim M."/>
            <person name="Magnuson J."/>
        </authorList>
    </citation>
    <scope>NUCLEOTIDE SEQUENCE</scope>
    <source>
        <strain evidence="3">CCAP 19/18</strain>
    </source>
</reference>
<accession>A0ABQ7G3I4</accession>
<sequence length="424" mass="47663">MDSKLLLPTLLLLYLSLGQTLASRQGPSTQGRSKQVDRRDSDFNVLVEELQQLKARTDAIALKLGALEDGITKDDISEDSESDLSGGENSDGPYQKKGFCDKKSYRKHTLKVIKEAPFVGLFNDLRNITRFEGSAITYAKGFYWAIFDSLRAIARINLGFNFRGEANLLIPEDKGEYESQFEGLQYSPSTDTFLAVRETAVYEEHGLVPQIEEIKIADDLSEWTLIHKCPVRFQVEAENKGWESIVYFDGQKGERFLMGLCESNYCKSSSGKDAPGTERGNGRLVLSQFVEGDEETKGCHWDVLKVIHLPKEADYAGIAFNDFGHGKRVAVVSQEDAAVWVGEFDWTRMEFVGEGEIQHFPRNSHCDQIYCNVEGVTWLDDERFIFATDASKSKQGHECMSHDQSVVIAALSGRMPEPRPEPEL</sequence>